<keyword evidence="1" id="KW-0732">Signal</keyword>
<evidence type="ECO:0000313" key="4">
    <source>
        <dbReference type="Proteomes" id="UP001196530"/>
    </source>
</evidence>
<dbReference type="PROSITE" id="PS51257">
    <property type="entry name" value="PROKAR_LIPOPROTEIN"/>
    <property type="match status" value="1"/>
</dbReference>
<dbReference type="Proteomes" id="UP001196530">
    <property type="component" value="Unassembled WGS sequence"/>
</dbReference>
<dbReference type="EMBL" id="JAHLUX010000004">
    <property type="protein sequence ID" value="KAG7819541.1"/>
    <property type="molecule type" value="Genomic_DNA"/>
</dbReference>
<protein>
    <submittedName>
        <fullName evidence="2">Uncharacterized protein</fullName>
    </submittedName>
</protein>
<feature type="signal peptide" evidence="1">
    <location>
        <begin position="1"/>
        <end position="18"/>
    </location>
</feature>
<proteinExistence type="predicted"/>
<evidence type="ECO:0000313" key="5">
    <source>
        <dbReference type="Proteomes" id="UP001197328"/>
    </source>
</evidence>
<dbReference type="GeneID" id="66126266"/>
<dbReference type="AlphaFoldDB" id="A0AAN6DGC9"/>
<reference evidence="2 5" key="1">
    <citation type="journal article" date="2021" name="G3 (Bethesda)">
        <title>Genomic diversity, chromosomal rearrangements, and interspecies hybridization in the ogataea polymorpha species complex.</title>
        <authorList>
            <person name="Hanson S.J."/>
            <person name="Cinneide E.O."/>
            <person name="Salzberg L.I."/>
            <person name="Wolfe K.H."/>
            <person name="McGowan J."/>
            <person name="Fitzpatrick D.A."/>
            <person name="Matlin K."/>
        </authorList>
    </citation>
    <scope>NUCLEOTIDE SEQUENCE</scope>
    <source>
        <strain evidence="3">51-138</strain>
        <strain evidence="2">61-244</strain>
    </source>
</reference>
<keyword evidence="5" id="KW-1185">Reference proteome</keyword>
<gene>
    <name evidence="2" type="ORF">KL928_002215</name>
    <name evidence="3" type="ORF">KL940_001937</name>
</gene>
<comment type="caution">
    <text evidence="2">The sequence shown here is derived from an EMBL/GenBank/DDBJ whole genome shotgun (WGS) entry which is preliminary data.</text>
</comment>
<evidence type="ECO:0000256" key="1">
    <source>
        <dbReference type="SAM" id="SignalP"/>
    </source>
</evidence>
<dbReference type="RefSeq" id="XP_043060420.1">
    <property type="nucleotide sequence ID" value="XM_043202667.1"/>
</dbReference>
<feature type="chain" id="PRO_5042926962" evidence="1">
    <location>
        <begin position="19"/>
        <end position="82"/>
    </location>
</feature>
<dbReference type="EMBL" id="JAHLVD010000004">
    <property type="protein sequence ID" value="KAG7850377.1"/>
    <property type="molecule type" value="Genomic_DNA"/>
</dbReference>
<evidence type="ECO:0000313" key="2">
    <source>
        <dbReference type="EMBL" id="KAG7819541.1"/>
    </source>
</evidence>
<accession>A0AAN6DGC9</accession>
<dbReference type="Proteomes" id="UP001197328">
    <property type="component" value="Unassembled WGS sequence"/>
</dbReference>
<dbReference type="PANTHER" id="PTHR36854:SF1">
    <property type="entry name" value="TRANSMEMBRANE PROTEIN"/>
    <property type="match status" value="1"/>
</dbReference>
<name>A0AAN6DGC9_PICAN</name>
<sequence>MLLRSWLSGLVFTGLAACFQSYCKCDCEVNYEILELDIAHGCSQCTVQYCLDQKIDMCRDPENRELMTAYCFRKYRELDPQS</sequence>
<organism evidence="2 4">
    <name type="scientific">Pichia angusta</name>
    <name type="common">Yeast</name>
    <name type="synonym">Hansenula polymorpha</name>
    <dbReference type="NCBI Taxonomy" id="870730"/>
    <lineage>
        <taxon>Eukaryota</taxon>
        <taxon>Fungi</taxon>
        <taxon>Dikarya</taxon>
        <taxon>Ascomycota</taxon>
        <taxon>Saccharomycotina</taxon>
        <taxon>Pichiomycetes</taxon>
        <taxon>Pichiales</taxon>
        <taxon>Pichiaceae</taxon>
        <taxon>Ogataea</taxon>
    </lineage>
</organism>
<evidence type="ECO:0000313" key="3">
    <source>
        <dbReference type="EMBL" id="KAG7850377.1"/>
    </source>
</evidence>
<dbReference type="PANTHER" id="PTHR36854">
    <property type="entry name" value="CHROMOSOME 9, WHOLE GENOME SHOTGUN SEQUENCE"/>
    <property type="match status" value="1"/>
</dbReference>